<feature type="compositionally biased region" description="Basic residues" evidence="1">
    <location>
        <begin position="92"/>
        <end position="105"/>
    </location>
</feature>
<sequence length="295" mass="30971">MGCPPVPPCSQAKLGRSPRRLIEAAMVDPGPGQQSGGSATGRAGSAMGRRDLSLVGRGQQCGALAAHGDHGKPWPPASMPDRIRPTGASRRALPRRAPSRTSGRHRGADQPSSAGPGLGRRRGPPSLVPPADSYTRPADPGPGFIDGRSSGRTRSGDQIRRAGSRHAIRKFTAATMRSGPARSPLIGGRRFRRDVGPARRPRPESTRGHRRPPRAGSGASRPRVAGLRQSSTCPPAGAQMTRRAAARPGPRSGVNIATPMRIDRSERRQAAAMPSATHAVASSNELRCADEGDRT</sequence>
<feature type="region of interest" description="Disordered" evidence="1">
    <location>
        <begin position="1"/>
        <end position="295"/>
    </location>
</feature>
<evidence type="ECO:0000313" key="3">
    <source>
        <dbReference type="Proteomes" id="UP001590951"/>
    </source>
</evidence>
<reference evidence="2 3" key="1">
    <citation type="submission" date="2024-09" db="EMBL/GenBank/DDBJ databases">
        <title>Rethinking Asexuality: The Enigmatic Case of Functional Sexual Genes in Lepraria (Stereocaulaceae).</title>
        <authorList>
            <person name="Doellman M."/>
            <person name="Sun Y."/>
            <person name="Barcenas-Pena A."/>
            <person name="Lumbsch H.T."/>
            <person name="Grewe F."/>
        </authorList>
    </citation>
    <scope>NUCLEOTIDE SEQUENCE [LARGE SCALE GENOMIC DNA]</scope>
    <source>
        <strain evidence="2 3">Grewe 0041</strain>
    </source>
</reference>
<gene>
    <name evidence="2" type="ORF">ABVK25_012145</name>
</gene>
<keyword evidence="3" id="KW-1185">Reference proteome</keyword>
<accession>A0ABR4AHZ7</accession>
<dbReference type="Proteomes" id="UP001590951">
    <property type="component" value="Unassembled WGS sequence"/>
</dbReference>
<name>A0ABR4AHZ7_9LECA</name>
<protein>
    <submittedName>
        <fullName evidence="2">Uncharacterized protein</fullName>
    </submittedName>
</protein>
<organism evidence="2 3">
    <name type="scientific">Lepraria finkii</name>
    <dbReference type="NCBI Taxonomy" id="1340010"/>
    <lineage>
        <taxon>Eukaryota</taxon>
        <taxon>Fungi</taxon>
        <taxon>Dikarya</taxon>
        <taxon>Ascomycota</taxon>
        <taxon>Pezizomycotina</taxon>
        <taxon>Lecanoromycetes</taxon>
        <taxon>OSLEUM clade</taxon>
        <taxon>Lecanoromycetidae</taxon>
        <taxon>Lecanorales</taxon>
        <taxon>Lecanorineae</taxon>
        <taxon>Stereocaulaceae</taxon>
        <taxon>Lepraria</taxon>
    </lineage>
</organism>
<evidence type="ECO:0000313" key="2">
    <source>
        <dbReference type="EMBL" id="KAL2045403.1"/>
    </source>
</evidence>
<feature type="compositionally biased region" description="Basic and acidic residues" evidence="1">
    <location>
        <begin position="193"/>
        <end position="207"/>
    </location>
</feature>
<comment type="caution">
    <text evidence="2">The sequence shown here is derived from an EMBL/GenBank/DDBJ whole genome shotgun (WGS) entry which is preliminary data.</text>
</comment>
<proteinExistence type="predicted"/>
<dbReference type="EMBL" id="JBHFEH010000147">
    <property type="protein sequence ID" value="KAL2045403.1"/>
    <property type="molecule type" value="Genomic_DNA"/>
</dbReference>
<evidence type="ECO:0000256" key="1">
    <source>
        <dbReference type="SAM" id="MobiDB-lite"/>
    </source>
</evidence>